<reference evidence="1 2" key="1">
    <citation type="submission" date="2022-07" db="EMBL/GenBank/DDBJ databases">
        <title>Bombella genomes.</title>
        <authorList>
            <person name="Harer L."/>
            <person name="Styblova S."/>
            <person name="Ehrmann M."/>
        </authorList>
    </citation>
    <scope>NUCLEOTIDE SEQUENCE [LARGE SCALE GENOMIC DNA]</scope>
    <source>
        <strain evidence="1 2">TMW 2.2558</strain>
    </source>
</reference>
<keyword evidence="2" id="KW-1185">Reference proteome</keyword>
<dbReference type="Proteomes" id="UP001165648">
    <property type="component" value="Unassembled WGS sequence"/>
</dbReference>
<dbReference type="Gene3D" id="1.10.3700.10">
    <property type="entry name" value="AGR C 984p-like"/>
    <property type="match status" value="1"/>
</dbReference>
<dbReference type="RefSeq" id="WP_099026911.1">
    <property type="nucleotide sequence ID" value="NZ_JANIDW010000003.1"/>
</dbReference>
<dbReference type="InterPro" id="IPR010626">
    <property type="entry name" value="DUF1217"/>
</dbReference>
<protein>
    <submittedName>
        <fullName evidence="1">DUF1217 domain-containing protein</fullName>
    </submittedName>
</protein>
<dbReference type="Pfam" id="PF06748">
    <property type="entry name" value="DUF1217"/>
    <property type="match status" value="1"/>
</dbReference>
<dbReference type="SUPFAM" id="SSF158837">
    <property type="entry name" value="AGR C 984p-like"/>
    <property type="match status" value="1"/>
</dbReference>
<dbReference type="InterPro" id="IPR023157">
    <property type="entry name" value="AGR-C-984p-like_sf"/>
</dbReference>
<dbReference type="EMBL" id="JANIDW010000003">
    <property type="protein sequence ID" value="MCX5614950.1"/>
    <property type="molecule type" value="Genomic_DNA"/>
</dbReference>
<sequence>MGLSGISPVAQFLTARKDEVQAAANNIKGDNEAKRMVADFQQKASSITTTDALMKNYSVNQVVLGAYNLSSLSGQQAVERKLLTQDPTSSSSLARTSQNASWLAFADAFASLGAGKGTAEATPFTSDLIASTVSSYEQRRYETSDALKQNGVGDALYFTRRMQSGQVKTLNDLMSDSTLLRVVEVVSGYDPDQFGALDFDQQQRILGKKVDMSTFSKPDSVQRYAEQYLAQIQMHPNYNSDDKPASMIDLFGGDDGGDGILALFGGSDSGSSSSGLF</sequence>
<gene>
    <name evidence="1" type="ORF">NQF64_06815</name>
</gene>
<comment type="caution">
    <text evidence="1">The sequence shown here is derived from an EMBL/GenBank/DDBJ whole genome shotgun (WGS) entry which is preliminary data.</text>
</comment>
<evidence type="ECO:0000313" key="2">
    <source>
        <dbReference type="Proteomes" id="UP001165648"/>
    </source>
</evidence>
<name>A0ABT3W792_9PROT</name>
<accession>A0ABT3W792</accession>
<evidence type="ECO:0000313" key="1">
    <source>
        <dbReference type="EMBL" id="MCX5614950.1"/>
    </source>
</evidence>
<organism evidence="1 2">
    <name type="scientific">Bombella saccharophila</name>
    <dbReference type="NCBI Taxonomy" id="2967338"/>
    <lineage>
        <taxon>Bacteria</taxon>
        <taxon>Pseudomonadati</taxon>
        <taxon>Pseudomonadota</taxon>
        <taxon>Alphaproteobacteria</taxon>
        <taxon>Acetobacterales</taxon>
        <taxon>Acetobacteraceae</taxon>
        <taxon>Bombella</taxon>
    </lineage>
</organism>
<proteinExistence type="predicted"/>